<evidence type="ECO:0000313" key="2">
    <source>
        <dbReference type="EMBL" id="MBB3066587.1"/>
    </source>
</evidence>
<organism evidence="2 3">
    <name type="scientific">Limibacillus halophilus</name>
    <dbReference type="NCBI Taxonomy" id="1579333"/>
    <lineage>
        <taxon>Bacteria</taxon>
        <taxon>Pseudomonadati</taxon>
        <taxon>Pseudomonadota</taxon>
        <taxon>Alphaproteobacteria</taxon>
        <taxon>Rhodospirillales</taxon>
        <taxon>Rhodovibrionaceae</taxon>
        <taxon>Limibacillus</taxon>
    </lineage>
</organism>
<dbReference type="RefSeq" id="WP_183417418.1">
    <property type="nucleotide sequence ID" value="NZ_JACHXA010000009.1"/>
</dbReference>
<proteinExistence type="predicted"/>
<accession>A0A839SUU7</accession>
<dbReference type="EMBL" id="JACHXA010000009">
    <property type="protein sequence ID" value="MBB3066587.1"/>
    <property type="molecule type" value="Genomic_DNA"/>
</dbReference>
<dbReference type="Proteomes" id="UP000581135">
    <property type="component" value="Unassembled WGS sequence"/>
</dbReference>
<reference evidence="2 3" key="1">
    <citation type="submission" date="2020-08" db="EMBL/GenBank/DDBJ databases">
        <title>Genomic Encyclopedia of Type Strains, Phase III (KMG-III): the genomes of soil and plant-associated and newly described type strains.</title>
        <authorList>
            <person name="Whitman W."/>
        </authorList>
    </citation>
    <scope>NUCLEOTIDE SEQUENCE [LARGE SCALE GENOMIC DNA]</scope>
    <source>
        <strain evidence="2 3">CECT 8803</strain>
    </source>
</reference>
<sequence>MMHRGCKDIASRLGFPKPLDERAIWFFGASRDDFERAAPLIEGLSGRDTRLAVLLTVSPGGNGGQAATLSDWLETRFPSARIVPAPFGNALSLKLFLPRLRLRAAVFLEGPGRPDGRLVDGLRARGISLVGVAGPTTPGDAFPDSLKRLLERVFLIGATPAQARSDQNPPLEPLDAEACVARLQAIMARDLKASGSASRKGLAGKLLNLTERDQWNERLAWRMKRYRGLEELSGILGAPQTILCLGNGPSSEDPSLKDLSYDALFRVNHSWLERGFLAQPDVVFTGAKQSLRVVRQAIFGLQSRGAESRLVRERVFNPLLPASRFFHVGDTTPLLWDFDWEHLRPTNGACMLATAVALRPQRLIVAGVDLFQHPEGSYPGDKTTANAYSPGHSREKEQAFILQLLARYPGELTIVSKVLKEAWEEYRAQVDVTQAGRTI</sequence>
<evidence type="ECO:0000259" key="1">
    <source>
        <dbReference type="Pfam" id="PF04413"/>
    </source>
</evidence>
<dbReference type="InterPro" id="IPR007507">
    <property type="entry name" value="Glycos_transf_N"/>
</dbReference>
<dbReference type="AlphaFoldDB" id="A0A839SUU7"/>
<protein>
    <recommendedName>
        <fullName evidence="1">3-deoxy-D-manno-octulosonic-acid transferase N-terminal domain-containing protein</fullName>
    </recommendedName>
</protein>
<feature type="domain" description="3-deoxy-D-manno-octulosonic-acid transferase N-terminal" evidence="1">
    <location>
        <begin position="9"/>
        <end position="129"/>
    </location>
</feature>
<keyword evidence="3" id="KW-1185">Reference proteome</keyword>
<name>A0A839SUU7_9PROT</name>
<evidence type="ECO:0000313" key="3">
    <source>
        <dbReference type="Proteomes" id="UP000581135"/>
    </source>
</evidence>
<comment type="caution">
    <text evidence="2">The sequence shown here is derived from an EMBL/GenBank/DDBJ whole genome shotgun (WGS) entry which is preliminary data.</text>
</comment>
<dbReference type="Pfam" id="PF04413">
    <property type="entry name" value="Glycos_transf_N"/>
    <property type="match status" value="1"/>
</dbReference>
<gene>
    <name evidence="2" type="ORF">FHR98_002895</name>
</gene>